<organism evidence="2 3">
    <name type="scientific">Tieghemostelium lacteum</name>
    <name type="common">Slime mold</name>
    <name type="synonym">Dictyostelium lacteum</name>
    <dbReference type="NCBI Taxonomy" id="361077"/>
    <lineage>
        <taxon>Eukaryota</taxon>
        <taxon>Amoebozoa</taxon>
        <taxon>Evosea</taxon>
        <taxon>Eumycetozoa</taxon>
        <taxon>Dictyostelia</taxon>
        <taxon>Dictyosteliales</taxon>
        <taxon>Raperosteliaceae</taxon>
        <taxon>Tieghemostelium</taxon>
    </lineage>
</organism>
<keyword evidence="3" id="KW-1185">Reference proteome</keyword>
<dbReference type="EMBL" id="LODT01000025">
    <property type="protein sequence ID" value="KYQ93596.1"/>
    <property type="molecule type" value="Genomic_DNA"/>
</dbReference>
<dbReference type="PANTHER" id="PTHR34066:SF1">
    <property type="entry name" value="DUF1764 FAMILY PROTEIN"/>
    <property type="match status" value="1"/>
</dbReference>
<dbReference type="Pfam" id="PF08576">
    <property type="entry name" value="DUF1764"/>
    <property type="match status" value="1"/>
</dbReference>
<feature type="compositionally biased region" description="Basic and acidic residues" evidence="1">
    <location>
        <begin position="146"/>
        <end position="162"/>
    </location>
</feature>
<reference evidence="2 3" key="1">
    <citation type="submission" date="2015-12" db="EMBL/GenBank/DDBJ databases">
        <title>Dictyostelia acquired genes for synthesis and detection of signals that induce cell-type specialization by lateral gene transfer from prokaryotes.</title>
        <authorList>
            <person name="Gloeckner G."/>
            <person name="Schaap P."/>
        </authorList>
    </citation>
    <scope>NUCLEOTIDE SEQUENCE [LARGE SCALE GENOMIC DNA]</scope>
    <source>
        <strain evidence="2 3">TK</strain>
    </source>
</reference>
<evidence type="ECO:0008006" key="4">
    <source>
        <dbReference type="Google" id="ProtNLM"/>
    </source>
</evidence>
<dbReference type="OrthoDB" id="20835at2759"/>
<gene>
    <name evidence="2" type="ORF">DLAC_04969</name>
</gene>
<accession>A0A151ZI01</accession>
<comment type="caution">
    <text evidence="2">The sequence shown here is derived from an EMBL/GenBank/DDBJ whole genome shotgun (WGS) entry which is preliminary data.</text>
</comment>
<name>A0A151ZI01_TIELA</name>
<dbReference type="OMA" id="FPNKQPR"/>
<protein>
    <recommendedName>
        <fullName evidence="4">DUF1764 family protein</fullName>
    </recommendedName>
</protein>
<evidence type="ECO:0000313" key="2">
    <source>
        <dbReference type="EMBL" id="KYQ93596.1"/>
    </source>
</evidence>
<dbReference type="InParanoid" id="A0A151ZI01"/>
<evidence type="ECO:0000256" key="1">
    <source>
        <dbReference type="SAM" id="MobiDB-lite"/>
    </source>
</evidence>
<dbReference type="AlphaFoldDB" id="A0A151ZI01"/>
<dbReference type="PANTHER" id="PTHR34066">
    <property type="entry name" value="GROWTH FACTOR 2"/>
    <property type="match status" value="1"/>
</dbReference>
<evidence type="ECO:0000313" key="3">
    <source>
        <dbReference type="Proteomes" id="UP000076078"/>
    </source>
</evidence>
<proteinExistence type="predicted"/>
<feature type="region of interest" description="Disordered" evidence="1">
    <location>
        <begin position="146"/>
        <end position="165"/>
    </location>
</feature>
<feature type="compositionally biased region" description="Polar residues" evidence="1">
    <location>
        <begin position="12"/>
        <end position="25"/>
    </location>
</feature>
<sequence>MSALEKVKKQSESFVQNTNSNNTTKPGLKLNKNFPNKQPRKILKLDINIDKNTKNVNENDETKTKIQNNVESSKKKVQGQKVINTTVNNNKNIIPSTTKKEKLKDTKSITTTTKTTTTTNTTTTKNNDDLDLDELFEKRKQTKIESKVAERKAEKETKEKLEKSKKRKLELEDDFFDSRGLNIKDRKYVDGLPVFTEEELGLDTAGEGGDTELCPFDCQCCL</sequence>
<feature type="region of interest" description="Disordered" evidence="1">
    <location>
        <begin position="1"/>
        <end position="35"/>
    </location>
</feature>
<dbReference type="InterPro" id="IPR013885">
    <property type="entry name" value="DUF1764_euk"/>
</dbReference>
<feature type="compositionally biased region" description="Basic and acidic residues" evidence="1">
    <location>
        <begin position="1"/>
        <end position="11"/>
    </location>
</feature>
<dbReference type="Proteomes" id="UP000076078">
    <property type="component" value="Unassembled WGS sequence"/>
</dbReference>